<comment type="caution">
    <text evidence="2">The sequence shown here is derived from an EMBL/GenBank/DDBJ whole genome shotgun (WGS) entry which is preliminary data.</text>
</comment>
<reference evidence="2" key="1">
    <citation type="submission" date="2020-03" db="EMBL/GenBank/DDBJ databases">
        <authorList>
            <person name="He L."/>
        </authorList>
    </citation>
    <scope>NUCLEOTIDE SEQUENCE</scope>
    <source>
        <strain evidence="2">CkLH20</strain>
    </source>
</reference>
<organism evidence="2 3">
    <name type="scientific">Colletotrichum karsti</name>
    <dbReference type="NCBI Taxonomy" id="1095194"/>
    <lineage>
        <taxon>Eukaryota</taxon>
        <taxon>Fungi</taxon>
        <taxon>Dikarya</taxon>
        <taxon>Ascomycota</taxon>
        <taxon>Pezizomycotina</taxon>
        <taxon>Sordariomycetes</taxon>
        <taxon>Hypocreomycetidae</taxon>
        <taxon>Glomerellales</taxon>
        <taxon>Glomerellaceae</taxon>
        <taxon>Colletotrichum</taxon>
        <taxon>Colletotrichum boninense species complex</taxon>
    </lineage>
</organism>
<proteinExistence type="predicted"/>
<name>A0A9P6HZK3_9PEZI</name>
<dbReference type="OrthoDB" id="3678990at2759"/>
<dbReference type="EMBL" id="JAATWM020000034">
    <property type="protein sequence ID" value="KAF9873035.1"/>
    <property type="molecule type" value="Genomic_DNA"/>
</dbReference>
<feature type="region of interest" description="Disordered" evidence="1">
    <location>
        <begin position="269"/>
        <end position="317"/>
    </location>
</feature>
<protein>
    <submittedName>
        <fullName evidence="2">Uncharacterized protein</fullName>
    </submittedName>
</protein>
<accession>A0A9P6HZK3</accession>
<feature type="compositionally biased region" description="Polar residues" evidence="1">
    <location>
        <begin position="308"/>
        <end position="317"/>
    </location>
</feature>
<dbReference type="RefSeq" id="XP_038742496.1">
    <property type="nucleotide sequence ID" value="XM_038892260.1"/>
</dbReference>
<evidence type="ECO:0000313" key="2">
    <source>
        <dbReference type="EMBL" id="KAF9873035.1"/>
    </source>
</evidence>
<reference evidence="2" key="2">
    <citation type="submission" date="2020-11" db="EMBL/GenBank/DDBJ databases">
        <title>Whole genome sequencing of Colletotrichum sp.</title>
        <authorList>
            <person name="Li H."/>
        </authorList>
    </citation>
    <scope>NUCLEOTIDE SEQUENCE</scope>
    <source>
        <strain evidence="2">CkLH20</strain>
    </source>
</reference>
<gene>
    <name evidence="2" type="ORF">CkaCkLH20_09545</name>
</gene>
<dbReference type="GeneID" id="62165334"/>
<keyword evidence="3" id="KW-1185">Reference proteome</keyword>
<sequence>MVEITPNLSNLISSYPILSTLAEYVSTLDLFHLALTNHSNHASILGSNPIFDRLKLSCLCDSRGLSTRQTFTGPYRIRYRRQKLRQEPAITHDEPVEVRLYNLKCDEAGALPCVRCGINVCEECRDYPRWPTRSVYSFGRPHLNEPCQSANVMCLCGSCDAEQEREVEGRYLNERCGCNVYTRWICSKCAAAFDREAGQYYSQRTKFDAGWTEPTTKLLHDRQHDRAFWCKCGAAVPDEIDPRCMWCKRRHRPEVEWWHEATELKAAGTPGNPFYDPAYPEWVTDEDDKYPTPYPKLGYDRPGEVPSGQPSVEDNES</sequence>
<dbReference type="Proteomes" id="UP000781932">
    <property type="component" value="Unassembled WGS sequence"/>
</dbReference>
<evidence type="ECO:0000313" key="3">
    <source>
        <dbReference type="Proteomes" id="UP000781932"/>
    </source>
</evidence>
<dbReference type="AlphaFoldDB" id="A0A9P6HZK3"/>
<evidence type="ECO:0000256" key="1">
    <source>
        <dbReference type="SAM" id="MobiDB-lite"/>
    </source>
</evidence>